<evidence type="ECO:0000256" key="1">
    <source>
        <dbReference type="SAM" id="MobiDB-lite"/>
    </source>
</evidence>
<gene>
    <name evidence="3" type="ORF">QTG54_009157</name>
</gene>
<dbReference type="PANTHER" id="PTHR46873:SF1">
    <property type="entry name" value="EXPRESSED PROTEIN"/>
    <property type="match status" value="1"/>
</dbReference>
<keyword evidence="2" id="KW-0812">Transmembrane</keyword>
<dbReference type="PANTHER" id="PTHR46873">
    <property type="entry name" value="EXPRESSED PROTEIN"/>
    <property type="match status" value="1"/>
</dbReference>
<dbReference type="Proteomes" id="UP001224775">
    <property type="component" value="Unassembled WGS sequence"/>
</dbReference>
<evidence type="ECO:0000256" key="2">
    <source>
        <dbReference type="SAM" id="Phobius"/>
    </source>
</evidence>
<comment type="caution">
    <text evidence="3">The sequence shown here is derived from an EMBL/GenBank/DDBJ whole genome shotgun (WGS) entry which is preliminary data.</text>
</comment>
<dbReference type="AlphaFoldDB" id="A0AAD8Y647"/>
<reference evidence="3" key="1">
    <citation type="submission" date="2023-06" db="EMBL/GenBank/DDBJ databases">
        <title>Survivors Of The Sea: Transcriptome response of Skeletonema marinoi to long-term dormancy.</title>
        <authorList>
            <person name="Pinder M.I.M."/>
            <person name="Kourtchenko O."/>
            <person name="Robertson E.K."/>
            <person name="Larsson T."/>
            <person name="Maumus F."/>
            <person name="Osuna-Cruz C.M."/>
            <person name="Vancaester E."/>
            <person name="Stenow R."/>
            <person name="Vandepoele K."/>
            <person name="Ploug H."/>
            <person name="Bruchert V."/>
            <person name="Godhe A."/>
            <person name="Topel M."/>
        </authorList>
    </citation>
    <scope>NUCLEOTIDE SEQUENCE</scope>
    <source>
        <strain evidence="3">R05AC</strain>
    </source>
</reference>
<name>A0AAD8Y647_9STRA</name>
<accession>A0AAD8Y647</accession>
<protein>
    <recommendedName>
        <fullName evidence="5">PPIase cyclophilin-type domain-containing protein</fullName>
    </recommendedName>
</protein>
<dbReference type="InterPro" id="IPR029000">
    <property type="entry name" value="Cyclophilin-like_dom_sf"/>
</dbReference>
<keyword evidence="2" id="KW-1133">Transmembrane helix</keyword>
<feature type="transmembrane region" description="Helical" evidence="2">
    <location>
        <begin position="25"/>
        <end position="51"/>
    </location>
</feature>
<sequence length="278" mass="30359">MKRSSAPNISAPLSRSGARRKTSSFINPICVAATISVLILISLGGTLLFFVSSGNNSNLESHVNEKEGASQQQQSSQLRRQQSADIISEEEKRDPTNTQGLLIRADQIGDIRIAFRPDLAGPSSIQYVIDVVEAASVASKSDGDHIHNGVKCSRCNFYRAEPELLLQGVIAQHSISSDSVSLGPCPDKLPPQSHCPEHDPNCGCHGPIMTKGMVGWAGGGEGPDFFLNTFDKPVDWWEHQHTVWGELDEESIRVVESAYDLPAHKTSMRMLDKPIDFQ</sequence>
<evidence type="ECO:0000313" key="4">
    <source>
        <dbReference type="Proteomes" id="UP001224775"/>
    </source>
</evidence>
<evidence type="ECO:0008006" key="5">
    <source>
        <dbReference type="Google" id="ProtNLM"/>
    </source>
</evidence>
<evidence type="ECO:0000313" key="3">
    <source>
        <dbReference type="EMBL" id="KAK1740207.1"/>
    </source>
</evidence>
<dbReference type="SUPFAM" id="SSF50891">
    <property type="entry name" value="Cyclophilin-like"/>
    <property type="match status" value="1"/>
</dbReference>
<organism evidence="3 4">
    <name type="scientific">Skeletonema marinoi</name>
    <dbReference type="NCBI Taxonomy" id="267567"/>
    <lineage>
        <taxon>Eukaryota</taxon>
        <taxon>Sar</taxon>
        <taxon>Stramenopiles</taxon>
        <taxon>Ochrophyta</taxon>
        <taxon>Bacillariophyta</taxon>
        <taxon>Coscinodiscophyceae</taxon>
        <taxon>Thalassiosirophycidae</taxon>
        <taxon>Thalassiosirales</taxon>
        <taxon>Skeletonemataceae</taxon>
        <taxon>Skeletonema</taxon>
        <taxon>Skeletonema marinoi-dohrnii complex</taxon>
    </lineage>
</organism>
<keyword evidence="4" id="KW-1185">Reference proteome</keyword>
<feature type="compositionally biased region" description="Low complexity" evidence="1">
    <location>
        <begin position="70"/>
        <end position="83"/>
    </location>
</feature>
<feature type="region of interest" description="Disordered" evidence="1">
    <location>
        <begin position="60"/>
        <end position="97"/>
    </location>
</feature>
<proteinExistence type="predicted"/>
<keyword evidence="2" id="KW-0472">Membrane</keyword>
<dbReference type="EMBL" id="JATAAI010000016">
    <property type="protein sequence ID" value="KAK1740207.1"/>
    <property type="molecule type" value="Genomic_DNA"/>
</dbReference>